<feature type="domain" description="MRN complex-interacting protein N-terminal" evidence="1">
    <location>
        <begin position="7"/>
        <end position="79"/>
    </location>
</feature>
<dbReference type="AlphaFoldDB" id="A0A177WX95"/>
<evidence type="ECO:0000313" key="3">
    <source>
        <dbReference type="Proteomes" id="UP000077115"/>
    </source>
</evidence>
<dbReference type="VEuPathDB" id="FungiDB:BDEG_27768"/>
<dbReference type="InterPro" id="IPR032739">
    <property type="entry name" value="MRNIP"/>
</dbReference>
<evidence type="ECO:0000259" key="1">
    <source>
        <dbReference type="Pfam" id="PF15749"/>
    </source>
</evidence>
<dbReference type="PANTHER" id="PTHR15863">
    <property type="entry name" value="MRN COMPLEX-INTERACTING PROTEIN"/>
    <property type="match status" value="1"/>
</dbReference>
<dbReference type="EMBL" id="DS022312">
    <property type="protein sequence ID" value="OAJ44552.1"/>
    <property type="molecule type" value="Genomic_DNA"/>
</dbReference>
<proteinExistence type="predicted"/>
<protein>
    <recommendedName>
        <fullName evidence="1">MRN complex-interacting protein N-terminal domain-containing protein</fullName>
    </recommendedName>
</protein>
<sequence>MPRTFLVVKCYQCNQIQIQQSKKVSKWTCQVCHERQSLQRVYFESTCAKDCRSALQSISTTLHHSSTITDQAVLNAIHKSPDTLVMSTTTLQDKNVELHSTTRDTTLHVGHCRPVFSNLGRKPLPLLEVDSSYKMKGSLDSNARKTTTQAWINWSEFVEPESVDD</sequence>
<dbReference type="Proteomes" id="UP000077115">
    <property type="component" value="Unassembled WGS sequence"/>
</dbReference>
<gene>
    <name evidence="2" type="ORF">BDEG_27768</name>
</gene>
<dbReference type="Pfam" id="PF15749">
    <property type="entry name" value="MRNIP"/>
    <property type="match status" value="1"/>
</dbReference>
<dbReference type="STRING" id="403673.A0A177WX95"/>
<accession>A0A177WX95</accession>
<dbReference type="GO" id="GO:0007095">
    <property type="term" value="P:mitotic G2 DNA damage checkpoint signaling"/>
    <property type="evidence" value="ECO:0007669"/>
    <property type="project" value="TreeGrafter"/>
</dbReference>
<dbReference type="PANTHER" id="PTHR15863:SF2">
    <property type="entry name" value="MRN COMPLEX-INTERACTING PROTEIN"/>
    <property type="match status" value="1"/>
</dbReference>
<evidence type="ECO:0000313" key="2">
    <source>
        <dbReference type="EMBL" id="OAJ44552.1"/>
    </source>
</evidence>
<organism evidence="2 3">
    <name type="scientific">Batrachochytrium dendrobatidis (strain JEL423)</name>
    <dbReference type="NCBI Taxonomy" id="403673"/>
    <lineage>
        <taxon>Eukaryota</taxon>
        <taxon>Fungi</taxon>
        <taxon>Fungi incertae sedis</taxon>
        <taxon>Chytridiomycota</taxon>
        <taxon>Chytridiomycota incertae sedis</taxon>
        <taxon>Chytridiomycetes</taxon>
        <taxon>Rhizophydiales</taxon>
        <taxon>Rhizophydiales incertae sedis</taxon>
        <taxon>Batrachochytrium</taxon>
    </lineage>
</organism>
<reference evidence="2 3" key="1">
    <citation type="submission" date="2006-10" db="EMBL/GenBank/DDBJ databases">
        <title>The Genome Sequence of Batrachochytrium dendrobatidis JEL423.</title>
        <authorList>
            <consortium name="The Broad Institute Genome Sequencing Platform"/>
            <person name="Birren B."/>
            <person name="Lander E."/>
            <person name="Galagan J."/>
            <person name="Cuomo C."/>
            <person name="Devon K."/>
            <person name="Jaffe D."/>
            <person name="Butler J."/>
            <person name="Alvarez P."/>
            <person name="Gnerre S."/>
            <person name="Grabherr M."/>
            <person name="Kleber M."/>
            <person name="Mauceli E."/>
            <person name="Brockman W."/>
            <person name="Young S."/>
            <person name="LaButti K."/>
            <person name="Sykes S."/>
            <person name="DeCaprio D."/>
            <person name="Crawford M."/>
            <person name="Koehrsen M."/>
            <person name="Engels R."/>
            <person name="Montgomery P."/>
            <person name="Pearson M."/>
            <person name="Howarth C."/>
            <person name="Larson L."/>
            <person name="White J."/>
            <person name="O'Leary S."/>
            <person name="Kodira C."/>
            <person name="Zeng Q."/>
            <person name="Yandava C."/>
            <person name="Alvarado L."/>
            <person name="Longcore J."/>
            <person name="James T."/>
        </authorList>
    </citation>
    <scope>NUCLEOTIDE SEQUENCE [LARGE SCALE GENOMIC DNA]</scope>
    <source>
        <strain evidence="2 3">JEL423</strain>
    </source>
</reference>
<dbReference type="InterPro" id="IPR049472">
    <property type="entry name" value="MRNIP_N"/>
</dbReference>
<name>A0A177WX95_BATDL</name>
<dbReference type="GO" id="GO:0003682">
    <property type="term" value="F:chromatin binding"/>
    <property type="evidence" value="ECO:0007669"/>
    <property type="project" value="TreeGrafter"/>
</dbReference>
<reference evidence="2 3" key="2">
    <citation type="submission" date="2016-05" db="EMBL/GenBank/DDBJ databases">
        <title>Lineage-specific infection strategies underlie the spectrum of fungal disease in amphibians.</title>
        <authorList>
            <person name="Cuomo C.A."/>
            <person name="Farrer R.A."/>
            <person name="James T."/>
            <person name="Longcore J."/>
            <person name="Birren B."/>
        </authorList>
    </citation>
    <scope>NUCLEOTIDE SEQUENCE [LARGE SCALE GENOMIC DNA]</scope>
    <source>
        <strain evidence="2 3">JEL423</strain>
    </source>
</reference>
<dbReference type="GO" id="GO:0005634">
    <property type="term" value="C:nucleus"/>
    <property type="evidence" value="ECO:0007669"/>
    <property type="project" value="TreeGrafter"/>
</dbReference>
<dbReference type="OrthoDB" id="5960226at2759"/>